<sequence length="318" mass="35212">MVVGRGRKKTGMKLIEDKTARDVCFCKRRRGLFKKARELSVLCGAKVGVLVFSTSGKANTFDAPSLETLIARQLGPGEESESPPPAAGADKGENLAEKEAPFWWERVDMGSMRLDELKTFASSVFAAREELFKQLEDGGHVFDATQGIKMMDKNVFFHSQEPSSSSSITHGSNEMPLMTDIFFAAGQQSNEEQMKRHQELLGGDPGAAAGQMLMDESFFLPNSWPSVAIAEQMLMNENFFIPSLWSSPTDDIGGQPQMPISFFKDEPSGGTDGRRQLLAAPTNLLPCNRPSVDDDAAKHHASFQHLTWTDLFMQRQWI</sequence>
<evidence type="ECO:0000256" key="4">
    <source>
        <dbReference type="ARBA" id="ARBA00023163"/>
    </source>
</evidence>
<dbReference type="PROSITE" id="PS50066">
    <property type="entry name" value="MADS_BOX_2"/>
    <property type="match status" value="1"/>
</dbReference>
<dbReference type="Pfam" id="PF00319">
    <property type="entry name" value="SRF-TF"/>
    <property type="match status" value="1"/>
</dbReference>
<accession>A0ABR2MVQ9</accession>
<dbReference type="SUPFAM" id="SSF55455">
    <property type="entry name" value="SRF-like"/>
    <property type="match status" value="1"/>
</dbReference>
<dbReference type="PANTHER" id="PTHR48019">
    <property type="entry name" value="SERUM RESPONSE FACTOR HOMOLOG"/>
    <property type="match status" value="1"/>
</dbReference>
<keyword evidence="2" id="KW-0805">Transcription regulation</keyword>
<evidence type="ECO:0000259" key="6">
    <source>
        <dbReference type="PROSITE" id="PS50066"/>
    </source>
</evidence>
<dbReference type="InterPro" id="IPR050142">
    <property type="entry name" value="MADS-box/MEF2_TF"/>
</dbReference>
<comment type="caution">
    <text evidence="7">The sequence shown here is derived from an EMBL/GenBank/DDBJ whole genome shotgun (WGS) entry which is preliminary data.</text>
</comment>
<evidence type="ECO:0000256" key="5">
    <source>
        <dbReference type="ARBA" id="ARBA00023242"/>
    </source>
</evidence>
<dbReference type="PRINTS" id="PR00404">
    <property type="entry name" value="MADSDOMAIN"/>
</dbReference>
<gene>
    <name evidence="7" type="primary">MADS23</name>
    <name evidence="7" type="ORF">KSP40_PGU015179</name>
</gene>
<proteinExistence type="predicted"/>
<organism evidence="7 8">
    <name type="scientific">Platanthera guangdongensis</name>
    <dbReference type="NCBI Taxonomy" id="2320717"/>
    <lineage>
        <taxon>Eukaryota</taxon>
        <taxon>Viridiplantae</taxon>
        <taxon>Streptophyta</taxon>
        <taxon>Embryophyta</taxon>
        <taxon>Tracheophyta</taxon>
        <taxon>Spermatophyta</taxon>
        <taxon>Magnoliopsida</taxon>
        <taxon>Liliopsida</taxon>
        <taxon>Asparagales</taxon>
        <taxon>Orchidaceae</taxon>
        <taxon>Orchidoideae</taxon>
        <taxon>Orchideae</taxon>
        <taxon>Orchidinae</taxon>
        <taxon>Platanthera</taxon>
    </lineage>
</organism>
<dbReference type="InterPro" id="IPR036879">
    <property type="entry name" value="TF_MADSbox_sf"/>
</dbReference>
<keyword evidence="5" id="KW-0539">Nucleus</keyword>
<dbReference type="Proteomes" id="UP001412067">
    <property type="component" value="Unassembled WGS sequence"/>
</dbReference>
<dbReference type="EMBL" id="JBBWWR010000004">
    <property type="protein sequence ID" value="KAK8968235.1"/>
    <property type="molecule type" value="Genomic_DNA"/>
</dbReference>
<evidence type="ECO:0000256" key="1">
    <source>
        <dbReference type="ARBA" id="ARBA00004123"/>
    </source>
</evidence>
<evidence type="ECO:0000313" key="7">
    <source>
        <dbReference type="EMBL" id="KAK8968235.1"/>
    </source>
</evidence>
<keyword evidence="3" id="KW-0238">DNA-binding</keyword>
<comment type="subcellular location">
    <subcellularLocation>
        <location evidence="1">Nucleus</location>
    </subcellularLocation>
</comment>
<protein>
    <submittedName>
        <fullName evidence="7">MADS-box transcription factor 23</fullName>
    </submittedName>
</protein>
<keyword evidence="4" id="KW-0804">Transcription</keyword>
<feature type="domain" description="MADS-box" evidence="6">
    <location>
        <begin position="5"/>
        <end position="65"/>
    </location>
</feature>
<dbReference type="SMART" id="SM00432">
    <property type="entry name" value="MADS"/>
    <property type="match status" value="1"/>
</dbReference>
<reference evidence="7 8" key="1">
    <citation type="journal article" date="2022" name="Nat. Plants">
        <title>Genomes of leafy and leafless Platanthera orchids illuminate the evolution of mycoheterotrophy.</title>
        <authorList>
            <person name="Li M.H."/>
            <person name="Liu K.W."/>
            <person name="Li Z."/>
            <person name="Lu H.C."/>
            <person name="Ye Q.L."/>
            <person name="Zhang D."/>
            <person name="Wang J.Y."/>
            <person name="Li Y.F."/>
            <person name="Zhong Z.M."/>
            <person name="Liu X."/>
            <person name="Yu X."/>
            <person name="Liu D.K."/>
            <person name="Tu X.D."/>
            <person name="Liu B."/>
            <person name="Hao Y."/>
            <person name="Liao X.Y."/>
            <person name="Jiang Y.T."/>
            <person name="Sun W.H."/>
            <person name="Chen J."/>
            <person name="Chen Y.Q."/>
            <person name="Ai Y."/>
            <person name="Zhai J.W."/>
            <person name="Wu S.S."/>
            <person name="Zhou Z."/>
            <person name="Hsiao Y.Y."/>
            <person name="Wu W.L."/>
            <person name="Chen Y.Y."/>
            <person name="Lin Y.F."/>
            <person name="Hsu J.L."/>
            <person name="Li C.Y."/>
            <person name="Wang Z.W."/>
            <person name="Zhao X."/>
            <person name="Zhong W.Y."/>
            <person name="Ma X.K."/>
            <person name="Ma L."/>
            <person name="Huang J."/>
            <person name="Chen G.Z."/>
            <person name="Huang M.Z."/>
            <person name="Huang L."/>
            <person name="Peng D.H."/>
            <person name="Luo Y.B."/>
            <person name="Zou S.Q."/>
            <person name="Chen S.P."/>
            <person name="Lan S."/>
            <person name="Tsai W.C."/>
            <person name="Van de Peer Y."/>
            <person name="Liu Z.J."/>
        </authorList>
    </citation>
    <scope>NUCLEOTIDE SEQUENCE [LARGE SCALE GENOMIC DNA]</scope>
    <source>
        <strain evidence="7">Lor288</strain>
    </source>
</reference>
<keyword evidence="8" id="KW-1185">Reference proteome</keyword>
<evidence type="ECO:0000313" key="8">
    <source>
        <dbReference type="Proteomes" id="UP001412067"/>
    </source>
</evidence>
<dbReference type="InterPro" id="IPR002100">
    <property type="entry name" value="TF_MADSbox"/>
</dbReference>
<dbReference type="Gene3D" id="3.40.1810.10">
    <property type="entry name" value="Transcription factor, MADS-box"/>
    <property type="match status" value="1"/>
</dbReference>
<evidence type="ECO:0000256" key="3">
    <source>
        <dbReference type="ARBA" id="ARBA00023125"/>
    </source>
</evidence>
<name>A0ABR2MVQ9_9ASPA</name>
<evidence type="ECO:0000256" key="2">
    <source>
        <dbReference type="ARBA" id="ARBA00023015"/>
    </source>
</evidence>